<evidence type="ECO:0000313" key="4">
    <source>
        <dbReference type="EMBL" id="TYP90116.1"/>
    </source>
</evidence>
<reference evidence="5" key="1">
    <citation type="submission" date="2015-05" db="EMBL/GenBank/DDBJ databases">
        <title>Draft genome of Nitrosomonas communis strain Nm2.</title>
        <authorList>
            <person name="Kozlowski J.A."/>
            <person name="Kits K.D."/>
            <person name="Stein L.Y."/>
        </authorList>
    </citation>
    <scope>NUCLEOTIDE SEQUENCE [LARGE SCALE GENOMIC DNA]</scope>
    <source>
        <strain evidence="5">Nm2</strain>
    </source>
</reference>
<dbReference type="KEGG" id="nco:AAW31_12105"/>
<dbReference type="EMBL" id="VNHT01000015">
    <property type="protein sequence ID" value="TYP90116.1"/>
    <property type="molecule type" value="Genomic_DNA"/>
</dbReference>
<evidence type="ECO:0000313" key="3">
    <source>
        <dbReference type="EMBL" id="SDW74251.1"/>
    </source>
</evidence>
<reference evidence="2 5" key="2">
    <citation type="journal article" date="2016" name="Genome Announc.">
        <title>Genome Sequence of Nitrosomonas communis Strain Nm2, a Mesophilic Ammonia-Oxidizing Bacterium Isolated from Mediterranean Soil.</title>
        <authorList>
            <person name="Kozlowski J.A."/>
            <person name="Kits K.D."/>
            <person name="Stein L.Y."/>
        </authorList>
    </citation>
    <scope>NUCLEOTIDE SEQUENCE [LARGE SCALE GENOMIC DNA]</scope>
    <source>
        <strain evidence="2 5">Nm2</strain>
    </source>
</reference>
<dbReference type="AlphaFoldDB" id="A0A0F7KHM6"/>
<reference evidence="4 7" key="4">
    <citation type="submission" date="2019-07" db="EMBL/GenBank/DDBJ databases">
        <title>Active sludge and wastewater microbial communities from Klosterneuburg, Austria.</title>
        <authorList>
            <person name="Wagner M."/>
        </authorList>
    </citation>
    <scope>NUCLEOTIDE SEQUENCE [LARGE SCALE GENOMIC DNA]</scope>
    <source>
        <strain evidence="4 7">Nm2</strain>
    </source>
</reference>
<name>A0A0F7KHM6_9PROT</name>
<dbReference type="RefSeq" id="WP_046850420.1">
    <property type="nucleotide sequence ID" value="NZ_CBDIPD010000079.1"/>
</dbReference>
<dbReference type="PATRIC" id="fig|44574.3.peg.2940"/>
<proteinExistence type="predicted"/>
<evidence type="ECO:0000313" key="6">
    <source>
        <dbReference type="Proteomes" id="UP000183454"/>
    </source>
</evidence>
<dbReference type="Proteomes" id="UP000183454">
    <property type="component" value="Unassembled WGS sequence"/>
</dbReference>
<keyword evidence="1" id="KW-0472">Membrane</keyword>
<dbReference type="Proteomes" id="UP000034156">
    <property type="component" value="Chromosome"/>
</dbReference>
<keyword evidence="1" id="KW-0812">Transmembrane</keyword>
<feature type="transmembrane region" description="Helical" evidence="1">
    <location>
        <begin position="6"/>
        <end position="26"/>
    </location>
</feature>
<gene>
    <name evidence="2" type="ORF">AAW31_12105</name>
    <name evidence="4" type="ORF">BCL69_101553</name>
    <name evidence="3" type="ORF">SAMN05421882_102534</name>
</gene>
<accession>A0A0F7KHM6</accession>
<feature type="transmembrane region" description="Helical" evidence="1">
    <location>
        <begin position="52"/>
        <end position="78"/>
    </location>
</feature>
<dbReference type="OrthoDB" id="8549781at2"/>
<reference evidence="3 6" key="3">
    <citation type="submission" date="2016-10" db="EMBL/GenBank/DDBJ databases">
        <authorList>
            <person name="de Groot N.N."/>
        </authorList>
    </citation>
    <scope>NUCLEOTIDE SEQUENCE [LARGE SCALE GENOMIC DNA]</scope>
    <source>
        <strain evidence="3 6">Nm110</strain>
    </source>
</reference>
<evidence type="ECO:0000313" key="2">
    <source>
        <dbReference type="EMBL" id="AKH38372.1"/>
    </source>
</evidence>
<keyword evidence="1" id="KW-1133">Transmembrane helix</keyword>
<evidence type="ECO:0000313" key="5">
    <source>
        <dbReference type="Proteomes" id="UP000034156"/>
    </source>
</evidence>
<evidence type="ECO:0000256" key="1">
    <source>
        <dbReference type="SAM" id="Phobius"/>
    </source>
</evidence>
<keyword evidence="5" id="KW-1185">Reference proteome</keyword>
<organism evidence="2 5">
    <name type="scientific">Nitrosomonas communis</name>
    <dbReference type="NCBI Taxonomy" id="44574"/>
    <lineage>
        <taxon>Bacteria</taxon>
        <taxon>Pseudomonadati</taxon>
        <taxon>Pseudomonadota</taxon>
        <taxon>Betaproteobacteria</taxon>
        <taxon>Nitrosomonadales</taxon>
        <taxon>Nitrosomonadaceae</taxon>
        <taxon>Nitrosomonas</taxon>
    </lineage>
</organism>
<evidence type="ECO:0000313" key="7">
    <source>
        <dbReference type="Proteomes" id="UP000324176"/>
    </source>
</evidence>
<sequence>MEDDSLNSLIISVLAIPFVIAIQLWVKDRRDRRRNNDGEVEFKTTREALFSFLIEGIAVVGGLAILIAATSGIAKYIINVYG</sequence>
<dbReference type="EMBL" id="CP011451">
    <property type="protein sequence ID" value="AKH38372.1"/>
    <property type="molecule type" value="Genomic_DNA"/>
</dbReference>
<protein>
    <submittedName>
        <fullName evidence="2">Uncharacterized protein</fullName>
    </submittedName>
</protein>
<dbReference type="EMBL" id="FNNH01000025">
    <property type="protein sequence ID" value="SDW74251.1"/>
    <property type="molecule type" value="Genomic_DNA"/>
</dbReference>
<dbReference type="Proteomes" id="UP000324176">
    <property type="component" value="Unassembled WGS sequence"/>
</dbReference>